<dbReference type="SUPFAM" id="SSF52047">
    <property type="entry name" value="RNI-like"/>
    <property type="match status" value="1"/>
</dbReference>
<protein>
    <recommendedName>
        <fullName evidence="3">F-box domain-containing protein</fullName>
    </recommendedName>
</protein>
<name>A0A371DB63_9APHY</name>
<organism evidence="1 2">
    <name type="scientific">Lentinus brumalis</name>
    <dbReference type="NCBI Taxonomy" id="2498619"/>
    <lineage>
        <taxon>Eukaryota</taxon>
        <taxon>Fungi</taxon>
        <taxon>Dikarya</taxon>
        <taxon>Basidiomycota</taxon>
        <taxon>Agaricomycotina</taxon>
        <taxon>Agaricomycetes</taxon>
        <taxon>Polyporales</taxon>
        <taxon>Polyporaceae</taxon>
        <taxon>Lentinus</taxon>
    </lineage>
</organism>
<dbReference type="OrthoDB" id="2757830at2759"/>
<dbReference type="EMBL" id="KZ857403">
    <property type="protein sequence ID" value="RDX49789.1"/>
    <property type="molecule type" value="Genomic_DNA"/>
</dbReference>
<keyword evidence="2" id="KW-1185">Reference proteome</keyword>
<proteinExistence type="predicted"/>
<gene>
    <name evidence="1" type="ORF">OH76DRAFT_1403381</name>
</gene>
<evidence type="ECO:0000313" key="2">
    <source>
        <dbReference type="Proteomes" id="UP000256964"/>
    </source>
</evidence>
<dbReference type="Proteomes" id="UP000256964">
    <property type="component" value="Unassembled WGS sequence"/>
</dbReference>
<dbReference type="AlphaFoldDB" id="A0A371DB63"/>
<sequence>MIANSMSSVPILNIDILREIAWLSDRRTCAALVSTCRFFYQEAAKCLLHYPVRLRDYFGRDVGTFVHFLGPDSRKRASYVRDLRLQGCYHVSPETVSAFQRVVSQMTGLQCLVIEDEVLCYIPSLTDTLADLTSLRRLQIIGAGERTCDFLTYLQSNIISLSVDWDDDDGNWFRSQGMGEEEWADYHPVPLLAKWSSSLEELTCEAWDTASTLPKFTEVYPRMRRLVINGANSPLVAPYIRAYPNLASLSVQLSSVLDFHLPAYEERSRHRALNICSQEAVDGPGTWQNLEEYIGSLADLYLLGLTCRIPRVVLLKYLSKRDLEPLSAVLTYAQPTHLKLEGDGALLGHPTHSLQIILREAGLSQLESLVVAIDLYRAQKELDVGAELNMLAAVLIQLPLRRLRLRVSGYGLGAPDDPWDDIEDDPNAILRHLHNPPALSSSGPCRGESTFLDLDIDVFFQELTDACPSLGDVVVELLADDNYRCRQVIPEDAGGIRGEHQTLLYEFRQERSFLDFLASMDED</sequence>
<evidence type="ECO:0008006" key="3">
    <source>
        <dbReference type="Google" id="ProtNLM"/>
    </source>
</evidence>
<reference evidence="1 2" key="1">
    <citation type="journal article" date="2018" name="Biotechnol. Biofuels">
        <title>Integrative visual omics of the white-rot fungus Polyporus brumalis exposes the biotechnological potential of its oxidative enzymes for delignifying raw plant biomass.</title>
        <authorList>
            <person name="Miyauchi S."/>
            <person name="Rancon A."/>
            <person name="Drula E."/>
            <person name="Hage H."/>
            <person name="Chaduli D."/>
            <person name="Favel A."/>
            <person name="Grisel S."/>
            <person name="Henrissat B."/>
            <person name="Herpoel-Gimbert I."/>
            <person name="Ruiz-Duenas F.J."/>
            <person name="Chevret D."/>
            <person name="Hainaut M."/>
            <person name="Lin J."/>
            <person name="Wang M."/>
            <person name="Pangilinan J."/>
            <person name="Lipzen A."/>
            <person name="Lesage-Meessen L."/>
            <person name="Navarro D."/>
            <person name="Riley R."/>
            <person name="Grigoriev I.V."/>
            <person name="Zhou S."/>
            <person name="Raouche S."/>
            <person name="Rosso M.N."/>
        </authorList>
    </citation>
    <scope>NUCLEOTIDE SEQUENCE [LARGE SCALE GENOMIC DNA]</scope>
    <source>
        <strain evidence="1 2">BRFM 1820</strain>
    </source>
</reference>
<accession>A0A371DB63</accession>
<evidence type="ECO:0000313" key="1">
    <source>
        <dbReference type="EMBL" id="RDX49789.1"/>
    </source>
</evidence>